<evidence type="ECO:0000256" key="1">
    <source>
        <dbReference type="SAM" id="MobiDB-lite"/>
    </source>
</evidence>
<dbReference type="Proteomes" id="UP000032247">
    <property type="component" value="Unassembled WGS sequence"/>
</dbReference>
<dbReference type="PATRIC" id="fig|1423.173.peg.119"/>
<name>A0A0D1L3U5_BACIU</name>
<organism evidence="2 3">
    <name type="scientific">Bacillus subtilis</name>
    <dbReference type="NCBI Taxonomy" id="1423"/>
    <lineage>
        <taxon>Bacteria</taxon>
        <taxon>Bacillati</taxon>
        <taxon>Bacillota</taxon>
        <taxon>Bacilli</taxon>
        <taxon>Bacillales</taxon>
        <taxon>Bacillaceae</taxon>
        <taxon>Bacillus</taxon>
    </lineage>
</organism>
<proteinExistence type="predicted"/>
<protein>
    <submittedName>
        <fullName evidence="2">Uncharacterized protein</fullName>
    </submittedName>
</protein>
<feature type="region of interest" description="Disordered" evidence="1">
    <location>
        <begin position="1"/>
        <end position="45"/>
    </location>
</feature>
<feature type="compositionally biased region" description="Polar residues" evidence="1">
    <location>
        <begin position="16"/>
        <end position="38"/>
    </location>
</feature>
<gene>
    <name evidence="2" type="ORF">SC09_Contig17orf00127</name>
</gene>
<accession>A0A0D1L3U5</accession>
<comment type="caution">
    <text evidence="2">The sequence shown here is derived from an EMBL/GenBank/DDBJ whole genome shotgun (WGS) entry which is preliminary data.</text>
</comment>
<sequence>MNFKRTKEKETKLESFDNSVYARTSPNNMPRITAQVPNTKEEQKEIDKLFKTAL</sequence>
<feature type="compositionally biased region" description="Basic and acidic residues" evidence="1">
    <location>
        <begin position="1"/>
        <end position="15"/>
    </location>
</feature>
<evidence type="ECO:0000313" key="3">
    <source>
        <dbReference type="Proteomes" id="UP000032247"/>
    </source>
</evidence>
<dbReference type="EMBL" id="JXBC01000001">
    <property type="protein sequence ID" value="KIU12997.1"/>
    <property type="molecule type" value="Genomic_DNA"/>
</dbReference>
<dbReference type="RefSeq" id="WP_164907163.1">
    <property type="nucleotide sequence ID" value="NZ_CBCSGB010000003.1"/>
</dbReference>
<evidence type="ECO:0000313" key="2">
    <source>
        <dbReference type="EMBL" id="KIU12997.1"/>
    </source>
</evidence>
<dbReference type="AlphaFoldDB" id="A0A0D1L3U5"/>
<reference evidence="2 3" key="1">
    <citation type="submission" date="2014-12" db="EMBL/GenBank/DDBJ databases">
        <title>Comparative genome analysis of Bacillus coagulans HM-08, Clostridium butyricum HM-68, Bacillus subtilis HM-66 and Bacillus licheniformis BL-09.</title>
        <authorList>
            <person name="Zhang H."/>
        </authorList>
    </citation>
    <scope>NUCLEOTIDE SEQUENCE [LARGE SCALE GENOMIC DNA]</scope>
    <source>
        <strain evidence="2 3">HM-66</strain>
    </source>
</reference>